<dbReference type="EC" id="2.7.1.59" evidence="2"/>
<proteinExistence type="inferred from homology"/>
<dbReference type="CDD" id="cd05007">
    <property type="entry name" value="SIS_Etherase"/>
    <property type="match status" value="1"/>
</dbReference>
<dbReference type="InterPro" id="IPR005486">
    <property type="entry name" value="Glucokinase_regulatory_CS"/>
</dbReference>
<dbReference type="SUPFAM" id="SSF53697">
    <property type="entry name" value="SIS domain"/>
    <property type="match status" value="1"/>
</dbReference>
<gene>
    <name evidence="8" type="ORF">PROQFM164_S01g003192</name>
</gene>
<dbReference type="NCBIfam" id="NF003915">
    <property type="entry name" value="PRK05441.1"/>
    <property type="match status" value="1"/>
</dbReference>
<evidence type="ECO:0000256" key="2">
    <source>
        <dbReference type="ARBA" id="ARBA00012122"/>
    </source>
</evidence>
<dbReference type="Gene3D" id="3.40.50.10490">
    <property type="entry name" value="Glucose-6-phosphate isomerase like protein, domain 1"/>
    <property type="match status" value="1"/>
</dbReference>
<evidence type="ECO:0000313" key="8">
    <source>
        <dbReference type="EMBL" id="CDM29380.1"/>
    </source>
</evidence>
<dbReference type="EMBL" id="HG792015">
    <property type="protein sequence ID" value="CDM29380.1"/>
    <property type="molecule type" value="Genomic_DNA"/>
</dbReference>
<keyword evidence="4" id="KW-0456">Lyase</keyword>
<dbReference type="PROSITE" id="PS51464">
    <property type="entry name" value="SIS"/>
    <property type="match status" value="1"/>
</dbReference>
<dbReference type="InterPro" id="IPR046348">
    <property type="entry name" value="SIS_dom_sf"/>
</dbReference>
<sequence>MTPSDCEQLDHLQTEVRSAYAHSIDSLDTLDLCTAFNHEESRVSSSVACCLPAVASFVDELVPRLRAGGRLIYVGAGNSGRVAMMDCAEIPVTFSTDEGQFIALVAGGEQTATKAQEGAEDAEEDGTAQLQALNLTVKDVVLGISASGRTPFVLGALKFALQTGTLTASITNTSPSAIDSLGVDYPLVALLGPEFIAGSTRLKAGSAAKQILNMISTCSMMKLGKTYGGLMVDLRVGNHKLQARGRRIVRQVCKETMVLHSTRGLVLPTEILKNFHQIQNDDAANTLIARCDGSVKLACAVAVTDLSPSEANTQLQSVDGDLKAFVAKHLNSTYIHGNNASVEVDGDDPEYFLCIDGGGTKCAVSIATKSGVVSRGYAGPCNFNTVATEELVGQAKKATMEAVRLLPRRRHSYLTNYPRFSKVWAGIAGIHHAEKLNVLINRLERAFGVSMESGTLRLTSDGALLGACIEGDASVKTGISLISGTGSVATAFRKDSDGHVVEVRRTGGWGHLIGDDGSAFYIGKKALQALLTSIDSSEADESCLSEMEGEVLAHFGCTKNAVLSRLLYSGKNPKSDISHLAKIVTRLAFRDKDPNLQALEILNSAASSLAQLIQPLTVTCPPARSVLILSGALMGVSKFRVLLHEQLSLAHVAAFKEVISIESASDSAVELLAAQAA</sequence>
<dbReference type="GO" id="GO:0046348">
    <property type="term" value="P:amino sugar catabolic process"/>
    <property type="evidence" value="ECO:0007669"/>
    <property type="project" value="InterPro"/>
</dbReference>
<dbReference type="GO" id="GO:0005654">
    <property type="term" value="C:nucleoplasm"/>
    <property type="evidence" value="ECO:0007669"/>
    <property type="project" value="TreeGrafter"/>
</dbReference>
<dbReference type="OrthoDB" id="311172at2759"/>
<keyword evidence="9" id="KW-1185">Reference proteome</keyword>
<evidence type="ECO:0000256" key="3">
    <source>
        <dbReference type="ARBA" id="ARBA00014974"/>
    </source>
</evidence>
<dbReference type="Pfam" id="PF22645">
    <property type="entry name" value="GKRP_SIS_N"/>
    <property type="match status" value="1"/>
</dbReference>
<organism evidence="8 9">
    <name type="scientific">Penicillium roqueforti (strain FM164)</name>
    <dbReference type="NCBI Taxonomy" id="1365484"/>
    <lineage>
        <taxon>Eukaryota</taxon>
        <taxon>Fungi</taxon>
        <taxon>Dikarya</taxon>
        <taxon>Ascomycota</taxon>
        <taxon>Pezizomycotina</taxon>
        <taxon>Eurotiomycetes</taxon>
        <taxon>Eurotiomycetidae</taxon>
        <taxon>Eurotiales</taxon>
        <taxon>Aspergillaceae</taxon>
        <taxon>Penicillium</taxon>
    </lineage>
</organism>
<evidence type="ECO:0000256" key="5">
    <source>
        <dbReference type="ARBA" id="ARBA00023277"/>
    </source>
</evidence>
<dbReference type="AlphaFoldDB" id="W6PZC2"/>
<dbReference type="GO" id="GO:0004857">
    <property type="term" value="F:enzyme inhibitor activity"/>
    <property type="evidence" value="ECO:0007669"/>
    <property type="project" value="TreeGrafter"/>
</dbReference>
<dbReference type="InterPro" id="IPR001347">
    <property type="entry name" value="SIS_dom"/>
</dbReference>
<dbReference type="GO" id="GO:0005829">
    <property type="term" value="C:cytosol"/>
    <property type="evidence" value="ECO:0007669"/>
    <property type="project" value="TreeGrafter"/>
</dbReference>
<dbReference type="InterPro" id="IPR005488">
    <property type="entry name" value="Etherase_MurQ"/>
</dbReference>
<dbReference type="InterPro" id="IPR040190">
    <property type="entry name" value="MURQ/GCKR"/>
</dbReference>
<protein>
    <recommendedName>
        <fullName evidence="3">N-acetyl-D-glucosamine kinase</fullName>
        <ecNumber evidence="2">2.7.1.59</ecNumber>
    </recommendedName>
    <alternativeName>
        <fullName evidence="6">GlcNAc kinase</fullName>
    </alternativeName>
</protein>
<evidence type="ECO:0000256" key="6">
    <source>
        <dbReference type="ARBA" id="ARBA00031123"/>
    </source>
</evidence>
<reference evidence="8" key="1">
    <citation type="journal article" date="2014" name="Nat. Commun.">
        <title>Multiple recent horizontal transfers of a large genomic region in cheese making fungi.</title>
        <authorList>
            <person name="Cheeseman K."/>
            <person name="Ropars J."/>
            <person name="Renault P."/>
            <person name="Dupont J."/>
            <person name="Gouzy J."/>
            <person name="Branca A."/>
            <person name="Abraham A.L."/>
            <person name="Ceppi M."/>
            <person name="Conseiller E."/>
            <person name="Debuchy R."/>
            <person name="Malagnac F."/>
            <person name="Goarin A."/>
            <person name="Silar P."/>
            <person name="Lacoste S."/>
            <person name="Sallet E."/>
            <person name="Bensimon A."/>
            <person name="Giraud T."/>
            <person name="Brygoo Y."/>
        </authorList>
    </citation>
    <scope>NUCLEOTIDE SEQUENCE [LARGE SCALE GENOMIC DNA]</scope>
    <source>
        <strain evidence="8">FM164</strain>
    </source>
</reference>
<evidence type="ECO:0000256" key="4">
    <source>
        <dbReference type="ARBA" id="ARBA00023239"/>
    </source>
</evidence>
<dbReference type="NCBIfam" id="NF009222">
    <property type="entry name" value="PRK12570.1"/>
    <property type="match status" value="1"/>
</dbReference>
<dbReference type="GO" id="GO:0030246">
    <property type="term" value="F:carbohydrate binding"/>
    <property type="evidence" value="ECO:0007669"/>
    <property type="project" value="TreeGrafter"/>
</dbReference>
<feature type="domain" description="SIS" evidence="7">
    <location>
        <begin position="61"/>
        <end position="225"/>
    </location>
</feature>
<evidence type="ECO:0000256" key="1">
    <source>
        <dbReference type="ARBA" id="ARBA00006198"/>
    </source>
</evidence>
<dbReference type="PANTHER" id="PTHR10088:SF4">
    <property type="entry name" value="GLUCOKINASE REGULATORY PROTEIN"/>
    <property type="match status" value="1"/>
</dbReference>
<dbReference type="Gene3D" id="1.10.8.1080">
    <property type="match status" value="1"/>
</dbReference>
<dbReference type="GO" id="GO:0070095">
    <property type="term" value="F:fructose-6-phosphate binding"/>
    <property type="evidence" value="ECO:0007669"/>
    <property type="project" value="TreeGrafter"/>
</dbReference>
<dbReference type="PANTHER" id="PTHR10088">
    <property type="entry name" value="GLUCOKINASE REGULATORY PROTEIN"/>
    <property type="match status" value="1"/>
</dbReference>
<comment type="similarity">
    <text evidence="1">Belongs to the eukaryotic-type N-acetylglucosamine kinase family.</text>
</comment>
<dbReference type="PROSITE" id="PS01272">
    <property type="entry name" value="GCKR"/>
    <property type="match status" value="1"/>
</dbReference>
<dbReference type="GO" id="GO:0016835">
    <property type="term" value="F:carbon-oxygen lyase activity"/>
    <property type="evidence" value="ECO:0007669"/>
    <property type="project" value="InterPro"/>
</dbReference>
<dbReference type="CDD" id="cd24007">
    <property type="entry name" value="ASKHA_NBD_eukNAGK-like"/>
    <property type="match status" value="1"/>
</dbReference>
<dbReference type="GO" id="GO:0042593">
    <property type="term" value="P:glucose homeostasis"/>
    <property type="evidence" value="ECO:0007669"/>
    <property type="project" value="TreeGrafter"/>
</dbReference>
<dbReference type="Gene3D" id="3.30.420.40">
    <property type="match status" value="2"/>
</dbReference>
<evidence type="ECO:0000259" key="7">
    <source>
        <dbReference type="PROSITE" id="PS51464"/>
    </source>
</evidence>
<evidence type="ECO:0000313" key="9">
    <source>
        <dbReference type="Proteomes" id="UP000030686"/>
    </source>
</evidence>
<dbReference type="SUPFAM" id="SSF53067">
    <property type="entry name" value="Actin-like ATPase domain"/>
    <property type="match status" value="1"/>
</dbReference>
<accession>W6PZC2</accession>
<dbReference type="Proteomes" id="UP000030686">
    <property type="component" value="Unassembled WGS sequence"/>
</dbReference>
<dbReference type="GO" id="GO:0009750">
    <property type="term" value="P:response to fructose"/>
    <property type="evidence" value="ECO:0007669"/>
    <property type="project" value="TreeGrafter"/>
</dbReference>
<dbReference type="Pfam" id="PF01869">
    <property type="entry name" value="BcrAD_BadFG"/>
    <property type="match status" value="1"/>
</dbReference>
<name>W6PZC2_PENRF</name>
<keyword evidence="5" id="KW-0119">Carbohydrate metabolism</keyword>
<dbReference type="InterPro" id="IPR002731">
    <property type="entry name" value="ATPase_BadF"/>
</dbReference>
<dbReference type="OMA" id="NMISTCS"/>
<dbReference type="GO" id="GO:0045127">
    <property type="term" value="F:N-acetylglucosamine kinase activity"/>
    <property type="evidence" value="ECO:0007669"/>
    <property type="project" value="UniProtKB-EC"/>
</dbReference>
<dbReference type="GO" id="GO:0019899">
    <property type="term" value="F:enzyme binding"/>
    <property type="evidence" value="ECO:0007669"/>
    <property type="project" value="TreeGrafter"/>
</dbReference>
<dbReference type="InterPro" id="IPR043129">
    <property type="entry name" value="ATPase_NBD"/>
</dbReference>
<dbReference type="STRING" id="1365484.W6PZC2"/>